<keyword evidence="2" id="KW-1185">Reference proteome</keyword>
<evidence type="ECO:0000313" key="2">
    <source>
        <dbReference type="Proteomes" id="UP001325680"/>
    </source>
</evidence>
<proteinExistence type="predicted"/>
<dbReference type="Proteomes" id="UP001325680">
    <property type="component" value="Chromosome"/>
</dbReference>
<protein>
    <recommendedName>
        <fullName evidence="3">DUF1054 family protein</fullName>
    </recommendedName>
</protein>
<evidence type="ECO:0000313" key="1">
    <source>
        <dbReference type="EMBL" id="WQD40674.1"/>
    </source>
</evidence>
<name>A0ABZ0WDA2_9BACT</name>
<sequence length="203" mass="23273">MQSAKIRLSPEHIKLVTNAGWILTKNEILLHIKTAFEELYTWQQSTLQSYLLPADILKPGGKISRGENYLGLPWMVLDNPRHFVKGNIFAVRTLFWWGRFFSTTLHLSGIWQQNAGQQLIHAFESLQRASLKICYSGDEWVHDINSDSYTSLNGMDQKTFGKIIQEAPFVKIVAHTSIENIENSMEILMQQFEFLVSILGDDS</sequence>
<organism evidence="1 2">
    <name type="scientific">Niabella yanshanensis</name>
    <dbReference type="NCBI Taxonomy" id="577386"/>
    <lineage>
        <taxon>Bacteria</taxon>
        <taxon>Pseudomonadati</taxon>
        <taxon>Bacteroidota</taxon>
        <taxon>Chitinophagia</taxon>
        <taxon>Chitinophagales</taxon>
        <taxon>Chitinophagaceae</taxon>
        <taxon>Niabella</taxon>
    </lineage>
</organism>
<dbReference type="EMBL" id="CP139960">
    <property type="protein sequence ID" value="WQD40674.1"/>
    <property type="molecule type" value="Genomic_DNA"/>
</dbReference>
<reference evidence="1 2" key="1">
    <citation type="submission" date="2023-12" db="EMBL/GenBank/DDBJ databases">
        <title>Genome sequencing and assembly of bacterial species from a model synthetic community.</title>
        <authorList>
            <person name="Hogle S.L."/>
        </authorList>
    </citation>
    <scope>NUCLEOTIDE SEQUENCE [LARGE SCALE GENOMIC DNA]</scope>
    <source>
        <strain evidence="1 2">HAMBI_3031</strain>
    </source>
</reference>
<dbReference type="RefSeq" id="WP_114789845.1">
    <property type="nucleotide sequence ID" value="NZ_CP139960.1"/>
</dbReference>
<gene>
    <name evidence="1" type="ORF">U0035_10995</name>
</gene>
<accession>A0ABZ0WDA2</accession>
<evidence type="ECO:0008006" key="3">
    <source>
        <dbReference type="Google" id="ProtNLM"/>
    </source>
</evidence>